<evidence type="ECO:0008006" key="4">
    <source>
        <dbReference type="Google" id="ProtNLM"/>
    </source>
</evidence>
<feature type="signal peptide" evidence="1">
    <location>
        <begin position="1"/>
        <end position="24"/>
    </location>
</feature>
<evidence type="ECO:0000313" key="3">
    <source>
        <dbReference type="Proteomes" id="UP001501153"/>
    </source>
</evidence>
<sequence>MPILKSRNLVWLLAGLLSCSQYSAQQVRLEGRTTANGNQYSLFHPGDLAIRVVTQRPDAADSRYQLSVAAAYTDLETDQPLDLLIDQGRELQARPRLGFLDGVLTIVGDSLRISRIAKGQPPANPQLQVVRRQHGTLLLQELLLYQGQNLRDPGGSVFQRRALVEFANGRFAVAESVADALTMKQFGDDLLELGVRNALYLDMGDWDEGWYKRGGQVVKLGNRRTETARQSSWLVFVKR</sequence>
<dbReference type="PROSITE" id="PS51257">
    <property type="entry name" value="PROKAR_LIPOPROTEIN"/>
    <property type="match status" value="1"/>
</dbReference>
<organism evidence="2 3">
    <name type="scientific">Hymenobacter saemangeumensis</name>
    <dbReference type="NCBI Taxonomy" id="1084522"/>
    <lineage>
        <taxon>Bacteria</taxon>
        <taxon>Pseudomonadati</taxon>
        <taxon>Bacteroidota</taxon>
        <taxon>Cytophagia</taxon>
        <taxon>Cytophagales</taxon>
        <taxon>Hymenobacteraceae</taxon>
        <taxon>Hymenobacter</taxon>
    </lineage>
</organism>
<comment type="caution">
    <text evidence="2">The sequence shown here is derived from an EMBL/GenBank/DDBJ whole genome shotgun (WGS) entry which is preliminary data.</text>
</comment>
<dbReference type="EMBL" id="BAABGZ010000027">
    <property type="protein sequence ID" value="GAA4358449.1"/>
    <property type="molecule type" value="Genomic_DNA"/>
</dbReference>
<gene>
    <name evidence="2" type="ORF">GCM10023185_24180</name>
</gene>
<accession>A0ABP8IGK3</accession>
<evidence type="ECO:0000313" key="2">
    <source>
        <dbReference type="EMBL" id="GAA4358449.1"/>
    </source>
</evidence>
<feature type="chain" id="PRO_5045943840" description="Phosphodiester glycosidase domain-containing protein" evidence="1">
    <location>
        <begin position="25"/>
        <end position="239"/>
    </location>
</feature>
<evidence type="ECO:0000256" key="1">
    <source>
        <dbReference type="SAM" id="SignalP"/>
    </source>
</evidence>
<reference evidence="3" key="1">
    <citation type="journal article" date="2019" name="Int. J. Syst. Evol. Microbiol.">
        <title>The Global Catalogue of Microorganisms (GCM) 10K type strain sequencing project: providing services to taxonomists for standard genome sequencing and annotation.</title>
        <authorList>
            <consortium name="The Broad Institute Genomics Platform"/>
            <consortium name="The Broad Institute Genome Sequencing Center for Infectious Disease"/>
            <person name="Wu L."/>
            <person name="Ma J."/>
        </authorList>
    </citation>
    <scope>NUCLEOTIDE SEQUENCE [LARGE SCALE GENOMIC DNA]</scope>
    <source>
        <strain evidence="3">JCM 17923</strain>
    </source>
</reference>
<keyword evidence="3" id="KW-1185">Reference proteome</keyword>
<keyword evidence="1" id="KW-0732">Signal</keyword>
<protein>
    <recommendedName>
        <fullName evidence="4">Phosphodiester glycosidase domain-containing protein</fullName>
    </recommendedName>
</protein>
<dbReference type="RefSeq" id="WP_345236310.1">
    <property type="nucleotide sequence ID" value="NZ_BAABGZ010000027.1"/>
</dbReference>
<dbReference type="Proteomes" id="UP001501153">
    <property type="component" value="Unassembled WGS sequence"/>
</dbReference>
<proteinExistence type="predicted"/>
<name>A0ABP8IGK3_9BACT</name>